<dbReference type="Proteomes" id="UP000887565">
    <property type="component" value="Unplaced"/>
</dbReference>
<keyword evidence="1" id="KW-1185">Reference proteome</keyword>
<reference evidence="2" key="1">
    <citation type="submission" date="2022-11" db="UniProtKB">
        <authorList>
            <consortium name="WormBaseParasite"/>
        </authorList>
    </citation>
    <scope>IDENTIFICATION</scope>
</reference>
<proteinExistence type="predicted"/>
<dbReference type="AlphaFoldDB" id="A0A915IWB4"/>
<name>A0A915IWB4_ROMCU</name>
<sequence>MQEEIEMEIGSYEKNGSSLYRQLQKTLIPIIDHHDLPIEYRLTLRCTDAHAVNTWLHGQFDVPTWIHLDNIWIVNKQLVRRPGP</sequence>
<organism evidence="1 2">
    <name type="scientific">Romanomermis culicivorax</name>
    <name type="common">Nematode worm</name>
    <dbReference type="NCBI Taxonomy" id="13658"/>
    <lineage>
        <taxon>Eukaryota</taxon>
        <taxon>Metazoa</taxon>
        <taxon>Ecdysozoa</taxon>
        <taxon>Nematoda</taxon>
        <taxon>Enoplea</taxon>
        <taxon>Dorylaimia</taxon>
        <taxon>Mermithida</taxon>
        <taxon>Mermithoidea</taxon>
        <taxon>Mermithidae</taxon>
        <taxon>Romanomermis</taxon>
    </lineage>
</organism>
<protein>
    <submittedName>
        <fullName evidence="2">Uncharacterized protein</fullName>
    </submittedName>
</protein>
<evidence type="ECO:0000313" key="2">
    <source>
        <dbReference type="WBParaSite" id="nRc.2.0.1.t18374-RA"/>
    </source>
</evidence>
<evidence type="ECO:0000313" key="1">
    <source>
        <dbReference type="Proteomes" id="UP000887565"/>
    </source>
</evidence>
<dbReference type="WBParaSite" id="nRc.2.0.1.t18374-RA">
    <property type="protein sequence ID" value="nRc.2.0.1.t18374-RA"/>
    <property type="gene ID" value="nRc.2.0.1.g18374"/>
</dbReference>
<accession>A0A915IWB4</accession>